<name>A0ABT4GIS2_9BACL</name>
<gene>
    <name evidence="1" type="ORF">M5X19_23920</name>
</gene>
<dbReference type="EMBL" id="JAMDMX010000083">
    <property type="protein sequence ID" value="MCY9695928.1"/>
    <property type="molecule type" value="Genomic_DNA"/>
</dbReference>
<comment type="caution">
    <text evidence="1">The sequence shown here is derived from an EMBL/GenBank/DDBJ whole genome shotgun (WGS) entry which is preliminary data.</text>
</comment>
<organism evidence="1 2">
    <name type="scientific">Paenibacillus alginolyticus</name>
    <dbReference type="NCBI Taxonomy" id="59839"/>
    <lineage>
        <taxon>Bacteria</taxon>
        <taxon>Bacillati</taxon>
        <taxon>Bacillota</taxon>
        <taxon>Bacilli</taxon>
        <taxon>Bacillales</taxon>
        <taxon>Paenibacillaceae</taxon>
        <taxon>Paenibacillus</taxon>
    </lineage>
</organism>
<evidence type="ECO:0000313" key="2">
    <source>
        <dbReference type="Proteomes" id="UP001527099"/>
    </source>
</evidence>
<accession>A0ABT4GIS2</accession>
<dbReference type="Proteomes" id="UP001527099">
    <property type="component" value="Unassembled WGS sequence"/>
</dbReference>
<reference evidence="1 2" key="1">
    <citation type="submission" date="2022-05" db="EMBL/GenBank/DDBJ databases">
        <title>Genome Sequencing of Bee-Associated Microbes.</title>
        <authorList>
            <person name="Dunlap C."/>
        </authorList>
    </citation>
    <scope>NUCLEOTIDE SEQUENCE [LARGE SCALE GENOMIC DNA]</scope>
    <source>
        <strain evidence="1 2">NRRL B-14421</strain>
    </source>
</reference>
<protein>
    <submittedName>
        <fullName evidence="1">Uncharacterized protein</fullName>
    </submittedName>
</protein>
<sequence>MKPVERIHSVTTITRKIAHSEQSTYIEVPFEMPEHVEEIVVAYVIELHGEQEAVIDLGLRDTGRVRGWSGGARKAFRLGKEQSTPGYLSGDLTPGNWAVLHNAYKVTE</sequence>
<evidence type="ECO:0000313" key="1">
    <source>
        <dbReference type="EMBL" id="MCY9695928.1"/>
    </source>
</evidence>
<keyword evidence="2" id="KW-1185">Reference proteome</keyword>
<dbReference type="RefSeq" id="WP_268617096.1">
    <property type="nucleotide sequence ID" value="NZ_JAMDMX010000083.1"/>
</dbReference>
<proteinExistence type="predicted"/>